<keyword evidence="2" id="KW-1185">Reference proteome</keyword>
<sequence>MDLVKSHLMYAVREEVHILKQKITELTDHISLLEAENTILKAHASPDILAQLNSSTTKLSQNNSTNGQ</sequence>
<gene>
    <name evidence="1" type="ORF">HCN44_002341</name>
</gene>
<name>A0A835CXK7_APHGI</name>
<dbReference type="EMBL" id="JACMRX010000001">
    <property type="protein sequence ID" value="KAF7996695.1"/>
    <property type="molecule type" value="Genomic_DNA"/>
</dbReference>
<evidence type="ECO:0000313" key="1">
    <source>
        <dbReference type="EMBL" id="KAF7996695.1"/>
    </source>
</evidence>
<dbReference type="Pfam" id="PF01166">
    <property type="entry name" value="TSC22"/>
    <property type="match status" value="1"/>
</dbReference>
<dbReference type="Gene3D" id="1.20.5.490">
    <property type="entry name" value="Single helix bin"/>
    <property type="match status" value="1"/>
</dbReference>
<dbReference type="Proteomes" id="UP000639338">
    <property type="component" value="Unassembled WGS sequence"/>
</dbReference>
<dbReference type="SUPFAM" id="SSF58026">
    <property type="entry name" value="Delta-sleep-inducing peptide immunoreactive peptide"/>
    <property type="match status" value="1"/>
</dbReference>
<accession>A0A835CXK7</accession>
<dbReference type="PANTHER" id="PTHR12348">
    <property type="entry name" value="TSC22"/>
    <property type="match status" value="1"/>
</dbReference>
<dbReference type="OrthoDB" id="8961796at2759"/>
<reference evidence="1 2" key="1">
    <citation type="submission" date="2020-08" db="EMBL/GenBank/DDBJ databases">
        <title>Aphidius gifuensis genome sequencing and assembly.</title>
        <authorList>
            <person name="Du Z."/>
        </authorList>
    </citation>
    <scope>NUCLEOTIDE SEQUENCE [LARGE SCALE GENOMIC DNA]</scope>
    <source>
        <strain evidence="1">YNYX2018</strain>
        <tissue evidence="1">Adults</tissue>
    </source>
</reference>
<comment type="caution">
    <text evidence="1">The sequence shown here is derived from an EMBL/GenBank/DDBJ whole genome shotgun (WGS) entry which is preliminary data.</text>
</comment>
<dbReference type="PANTHER" id="PTHR12348:SF26">
    <property type="entry name" value="PROTEIN TSCT-1"/>
    <property type="match status" value="1"/>
</dbReference>
<dbReference type="InterPro" id="IPR000580">
    <property type="entry name" value="TSC22/Bun"/>
</dbReference>
<protein>
    <submittedName>
        <fullName evidence="1">Uncharacterized protein</fullName>
    </submittedName>
</protein>
<dbReference type="AlphaFoldDB" id="A0A835CXK7"/>
<proteinExistence type="predicted"/>
<dbReference type="CDD" id="cd21936">
    <property type="entry name" value="ZIP_TSC22D"/>
    <property type="match status" value="1"/>
</dbReference>
<organism evidence="1 2">
    <name type="scientific">Aphidius gifuensis</name>
    <name type="common">Parasitoid wasp</name>
    <dbReference type="NCBI Taxonomy" id="684658"/>
    <lineage>
        <taxon>Eukaryota</taxon>
        <taxon>Metazoa</taxon>
        <taxon>Ecdysozoa</taxon>
        <taxon>Arthropoda</taxon>
        <taxon>Hexapoda</taxon>
        <taxon>Insecta</taxon>
        <taxon>Pterygota</taxon>
        <taxon>Neoptera</taxon>
        <taxon>Endopterygota</taxon>
        <taxon>Hymenoptera</taxon>
        <taxon>Apocrita</taxon>
        <taxon>Ichneumonoidea</taxon>
        <taxon>Braconidae</taxon>
        <taxon>Aphidiinae</taxon>
        <taxon>Aphidius</taxon>
    </lineage>
</organism>
<dbReference type="GO" id="GO:0006357">
    <property type="term" value="P:regulation of transcription by RNA polymerase II"/>
    <property type="evidence" value="ECO:0007669"/>
    <property type="project" value="InterPro"/>
</dbReference>
<evidence type="ECO:0000313" key="2">
    <source>
        <dbReference type="Proteomes" id="UP000639338"/>
    </source>
</evidence>